<gene>
    <name evidence="1" type="ORF">EGR_00429</name>
</gene>
<reference evidence="1 2" key="1">
    <citation type="journal article" date="2013" name="Nat. Genet.">
        <title>The genome of the hydatid tapeworm Echinococcus granulosus.</title>
        <authorList>
            <person name="Zheng H."/>
            <person name="Zhang W."/>
            <person name="Zhang L."/>
            <person name="Zhang Z."/>
            <person name="Li J."/>
            <person name="Lu G."/>
            <person name="Zhu Y."/>
            <person name="Wang Y."/>
            <person name="Huang Y."/>
            <person name="Liu J."/>
            <person name="Kang H."/>
            <person name="Chen J."/>
            <person name="Wang L."/>
            <person name="Chen A."/>
            <person name="Yu S."/>
            <person name="Gao Z."/>
            <person name="Jin L."/>
            <person name="Gu W."/>
            <person name="Wang Z."/>
            <person name="Zhao L."/>
            <person name="Shi B."/>
            <person name="Wen H."/>
            <person name="Lin R."/>
            <person name="Jones M.K."/>
            <person name="Brejova B."/>
            <person name="Vinar T."/>
            <person name="Zhao G."/>
            <person name="McManus D.P."/>
            <person name="Chen Z."/>
            <person name="Zhou Y."/>
            <person name="Wang S."/>
        </authorList>
    </citation>
    <scope>NUCLEOTIDE SEQUENCE [LARGE SCALE GENOMIC DNA]</scope>
</reference>
<dbReference type="Proteomes" id="UP000019149">
    <property type="component" value="Unassembled WGS sequence"/>
</dbReference>
<accession>W6VCA1</accession>
<evidence type="ECO:0000313" key="2">
    <source>
        <dbReference type="Proteomes" id="UP000019149"/>
    </source>
</evidence>
<dbReference type="RefSeq" id="XP_024355675.1">
    <property type="nucleotide sequence ID" value="XM_024489678.1"/>
</dbReference>
<name>W6VCA1_ECHGR</name>
<dbReference type="GeneID" id="36336144"/>
<dbReference type="KEGG" id="egl:EGR_00429"/>
<dbReference type="CTD" id="36336144"/>
<keyword evidence="2" id="KW-1185">Reference proteome</keyword>
<dbReference type="EMBL" id="APAU02000002">
    <property type="protein sequence ID" value="EUB64479.1"/>
    <property type="molecule type" value="Genomic_DNA"/>
</dbReference>
<dbReference type="AlphaFoldDB" id="W6VCA1"/>
<proteinExistence type="predicted"/>
<sequence>MDDVFDTSGTDKEVEIKVANQEWLKQMRNVVISGEREAISDGFDSRSSAIFDRGLDVGFEAVKDLALLKGRLLYYKSLGNTEEPSVDRLLSDLESLIGEVFRAFASSKERPTASEVVLPTDLSSKIASTKEEVNKLLIVHKNMLDLYRLHFASPPSDGYVGPPDKIVYLDGQHDGKAMAILSQPFYRATDVEELQVADYPFRRISVHCIALLLWTSFPRFPWSKGRFDCDKSSCKLKQLRSGTYSESLYKVD</sequence>
<organism evidence="1 2">
    <name type="scientific">Echinococcus granulosus</name>
    <name type="common">Hydatid tapeworm</name>
    <dbReference type="NCBI Taxonomy" id="6210"/>
    <lineage>
        <taxon>Eukaryota</taxon>
        <taxon>Metazoa</taxon>
        <taxon>Spiralia</taxon>
        <taxon>Lophotrochozoa</taxon>
        <taxon>Platyhelminthes</taxon>
        <taxon>Cestoda</taxon>
        <taxon>Eucestoda</taxon>
        <taxon>Cyclophyllidea</taxon>
        <taxon>Taeniidae</taxon>
        <taxon>Echinococcus</taxon>
        <taxon>Echinococcus granulosus group</taxon>
    </lineage>
</organism>
<comment type="caution">
    <text evidence="1">The sequence shown here is derived from an EMBL/GenBank/DDBJ whole genome shotgun (WGS) entry which is preliminary data.</text>
</comment>
<dbReference type="OrthoDB" id="6256937at2759"/>
<evidence type="ECO:0000313" key="1">
    <source>
        <dbReference type="EMBL" id="EUB64479.1"/>
    </source>
</evidence>
<protein>
    <submittedName>
        <fullName evidence="1">Uncharacterized protein</fullName>
    </submittedName>
</protein>